<dbReference type="InterPro" id="IPR039058">
    <property type="entry name" value="Yippee_fam"/>
</dbReference>
<dbReference type="PROSITE" id="PS51792">
    <property type="entry name" value="YIPPEE"/>
    <property type="match status" value="1"/>
</dbReference>
<dbReference type="Proteomes" id="UP001152795">
    <property type="component" value="Unassembled WGS sequence"/>
</dbReference>
<sequence>MGKTFLQHPGGARLYSCAKCDTVLTNKSQLISMRFTGATGRAFLFNKVVNITFSEVQDRVMLTGRHMVRDVSCKKCDAKLGWMYEFAVEESQRYKEGRVILERALVSEADATRKVLEEILNIGAAGRLDVMKELKMYAGFYTKTGSGRKNDKRVKQANARAQMKFKEARQKIQQAKLAEEARSKARK</sequence>
<evidence type="ECO:0000313" key="4">
    <source>
        <dbReference type="EMBL" id="CAB4027875.1"/>
    </source>
</evidence>
<evidence type="ECO:0000256" key="3">
    <source>
        <dbReference type="ARBA" id="ARBA00022833"/>
    </source>
</evidence>
<dbReference type="GO" id="GO:0046872">
    <property type="term" value="F:metal ion binding"/>
    <property type="evidence" value="ECO:0007669"/>
    <property type="project" value="UniProtKB-KW"/>
</dbReference>
<evidence type="ECO:0000256" key="2">
    <source>
        <dbReference type="ARBA" id="ARBA00022723"/>
    </source>
</evidence>
<comment type="caution">
    <text evidence="4">The sequence shown here is derived from an EMBL/GenBank/DDBJ whole genome shotgun (WGS) entry which is preliminary data.</text>
</comment>
<organism evidence="4 5">
    <name type="scientific">Paramuricea clavata</name>
    <name type="common">Red gorgonian</name>
    <name type="synonym">Violescent sea-whip</name>
    <dbReference type="NCBI Taxonomy" id="317549"/>
    <lineage>
        <taxon>Eukaryota</taxon>
        <taxon>Metazoa</taxon>
        <taxon>Cnidaria</taxon>
        <taxon>Anthozoa</taxon>
        <taxon>Octocorallia</taxon>
        <taxon>Malacalcyonacea</taxon>
        <taxon>Plexauridae</taxon>
        <taxon>Paramuricea</taxon>
    </lineage>
</organism>
<keyword evidence="3" id="KW-0862">Zinc</keyword>
<dbReference type="InterPro" id="IPR034751">
    <property type="entry name" value="Yippee"/>
</dbReference>
<dbReference type="OrthoDB" id="6407410at2759"/>
<dbReference type="PANTHER" id="PTHR13848">
    <property type="entry name" value="PROTEIN YIPPEE-LIKE CG15309-RELATED"/>
    <property type="match status" value="1"/>
</dbReference>
<accession>A0A6S7J766</accession>
<protein>
    <submittedName>
        <fullName evidence="4">Uncharacterized protein</fullName>
    </submittedName>
</protein>
<dbReference type="AlphaFoldDB" id="A0A6S7J766"/>
<reference evidence="4" key="1">
    <citation type="submission" date="2020-04" db="EMBL/GenBank/DDBJ databases">
        <authorList>
            <person name="Alioto T."/>
            <person name="Alioto T."/>
            <person name="Gomez Garrido J."/>
        </authorList>
    </citation>
    <scope>NUCLEOTIDE SEQUENCE</scope>
    <source>
        <strain evidence="4">A484AB</strain>
    </source>
</reference>
<keyword evidence="2" id="KW-0479">Metal-binding</keyword>
<keyword evidence="5" id="KW-1185">Reference proteome</keyword>
<proteinExistence type="inferred from homology"/>
<evidence type="ECO:0000256" key="1">
    <source>
        <dbReference type="ARBA" id="ARBA00005613"/>
    </source>
</evidence>
<dbReference type="InterPro" id="IPR004910">
    <property type="entry name" value="Yippee/Mis18/Cereblon"/>
</dbReference>
<name>A0A6S7J766_PARCT</name>
<evidence type="ECO:0000313" key="5">
    <source>
        <dbReference type="Proteomes" id="UP001152795"/>
    </source>
</evidence>
<dbReference type="Pfam" id="PF03226">
    <property type="entry name" value="Yippee-Mis18"/>
    <property type="match status" value="1"/>
</dbReference>
<gene>
    <name evidence="4" type="ORF">PACLA_8A018613</name>
</gene>
<dbReference type="EMBL" id="CACRXK020015082">
    <property type="protein sequence ID" value="CAB4027875.1"/>
    <property type="molecule type" value="Genomic_DNA"/>
</dbReference>
<comment type="similarity">
    <text evidence="1">Belongs to the yippee family.</text>
</comment>